<dbReference type="AlphaFoldDB" id="A0AAN6QL33"/>
<dbReference type="Proteomes" id="UP001175353">
    <property type="component" value="Unassembled WGS sequence"/>
</dbReference>
<dbReference type="InterPro" id="IPR038883">
    <property type="entry name" value="AN11006-like"/>
</dbReference>
<protein>
    <submittedName>
        <fullName evidence="1">Uncharacterized protein</fullName>
    </submittedName>
</protein>
<evidence type="ECO:0000313" key="2">
    <source>
        <dbReference type="Proteomes" id="UP001175353"/>
    </source>
</evidence>
<name>A0AAN6QL33_9PEZI</name>
<proteinExistence type="predicted"/>
<evidence type="ECO:0000313" key="1">
    <source>
        <dbReference type="EMBL" id="KAK0970160.1"/>
    </source>
</evidence>
<comment type="caution">
    <text evidence="1">The sequence shown here is derived from an EMBL/GenBank/DDBJ whole genome shotgun (WGS) entry which is preliminary data.</text>
</comment>
<dbReference type="EMBL" id="JAUJLE010000189">
    <property type="protein sequence ID" value="KAK0970160.1"/>
    <property type="molecule type" value="Genomic_DNA"/>
</dbReference>
<sequence>MQPTTRSSRDRRVAAVGSFAKQNIFTSIKGLGEALTLPDILTSKFHSSLLLFDQARTSLQLLRHVELRTLTQPMPAIQALFALPPVTGRDISPLVDASGKFKVLWHYESSSAWWRLCLCDNANPEKNKRKPGSQGFEIAYDISLPAVPKDGAPGQPHRRTYTEAEALRMLPALSHLYNRWPCTVPSGSDRQVCSLLIDIARQHTFSTAPIVLSTVYFSRQIRKNKESIVTIMSLDSLESRLMFRTPKDDGSPKTEIRSHLLDVSIDRCKTTIVAPTLPLHHFFPLHVTPTGLDAAERTCYVNALALMRYLQWRLRDVVGTKAELEDRIAKLTRPFVDGSSGGHQIYRTEIDVKSRCRYILPNDKAAAVIAWTAHENSKGSSKTALIPIKLNSPAKKHVKAARNAAATVSDNLDATVLDRDPPVHFLTLPPELRNRIYELIAVQREPHYPQIRPVWELGKRMLSNDRCFPLEPSLAIVNHQLREEILSIFYGCNRFAFKASEIEVLHDIRMTSPILQKQWAIARPASQYLQQVELHVLAQRLSVDAMITIKLKKLPDGGVEITHDSEERGYCCCVEDAVVAEMLIEARGGNDLMRILQVLTAKRVVKLGRAGMRKSVGLFEFPANRCPNCQKHRLTLVGGG</sequence>
<accession>A0AAN6QL33</accession>
<dbReference type="PANTHER" id="PTHR42085">
    <property type="entry name" value="F-BOX DOMAIN-CONTAINING PROTEIN"/>
    <property type="match status" value="1"/>
</dbReference>
<keyword evidence="2" id="KW-1185">Reference proteome</keyword>
<organism evidence="1 2">
    <name type="scientific">Friedmanniomyces endolithicus</name>
    <dbReference type="NCBI Taxonomy" id="329885"/>
    <lineage>
        <taxon>Eukaryota</taxon>
        <taxon>Fungi</taxon>
        <taxon>Dikarya</taxon>
        <taxon>Ascomycota</taxon>
        <taxon>Pezizomycotina</taxon>
        <taxon>Dothideomycetes</taxon>
        <taxon>Dothideomycetidae</taxon>
        <taxon>Mycosphaerellales</taxon>
        <taxon>Teratosphaeriaceae</taxon>
        <taxon>Friedmanniomyces</taxon>
    </lineage>
</organism>
<dbReference type="PANTHER" id="PTHR42085:SF2">
    <property type="entry name" value="F-BOX DOMAIN-CONTAINING PROTEIN"/>
    <property type="match status" value="1"/>
</dbReference>
<reference evidence="1" key="1">
    <citation type="submission" date="2023-06" db="EMBL/GenBank/DDBJ databases">
        <title>Black Yeasts Isolated from many extreme environments.</title>
        <authorList>
            <person name="Coleine C."/>
            <person name="Stajich J.E."/>
            <person name="Selbmann L."/>
        </authorList>
    </citation>
    <scope>NUCLEOTIDE SEQUENCE</scope>
    <source>
        <strain evidence="1">CCFEE 5200</strain>
    </source>
</reference>
<gene>
    <name evidence="1" type="ORF">LTR91_016004</name>
</gene>